<dbReference type="Gene3D" id="2.130.10.30">
    <property type="entry name" value="Regulator of chromosome condensation 1/beta-lactamase-inhibitor protein II"/>
    <property type="match status" value="1"/>
</dbReference>
<evidence type="ECO:0000256" key="1">
    <source>
        <dbReference type="PROSITE-ProRule" id="PRU00235"/>
    </source>
</evidence>
<protein>
    <submittedName>
        <fullName evidence="4">Protein FMP25, mitochondrial</fullName>
    </submittedName>
</protein>
<feature type="repeat" description="RCC1" evidence="1">
    <location>
        <begin position="421"/>
        <end position="489"/>
    </location>
</feature>
<dbReference type="Pfam" id="PF13540">
    <property type="entry name" value="RCC1_2"/>
    <property type="match status" value="1"/>
</dbReference>
<dbReference type="GO" id="GO:0005743">
    <property type="term" value="C:mitochondrial inner membrane"/>
    <property type="evidence" value="ECO:0007669"/>
    <property type="project" value="TreeGrafter"/>
</dbReference>
<feature type="region of interest" description="Disordered" evidence="2">
    <location>
        <begin position="59"/>
        <end position="78"/>
    </location>
</feature>
<dbReference type="PROSITE" id="PS50012">
    <property type="entry name" value="RCC1_3"/>
    <property type="match status" value="1"/>
</dbReference>
<accession>A0A367XSV0</accession>
<dbReference type="SUPFAM" id="SSF50985">
    <property type="entry name" value="RCC1/BLIP-II"/>
    <property type="match status" value="1"/>
</dbReference>
<dbReference type="Proteomes" id="UP000253472">
    <property type="component" value="Unassembled WGS sequence"/>
</dbReference>
<keyword evidence="3" id="KW-1133">Transmembrane helix</keyword>
<comment type="caution">
    <text evidence="4">The sequence shown here is derived from an EMBL/GenBank/DDBJ whole genome shotgun (WGS) entry which is preliminary data.</text>
</comment>
<dbReference type="InterPro" id="IPR009091">
    <property type="entry name" value="RCC1/BLIP-II"/>
</dbReference>
<evidence type="ECO:0000256" key="2">
    <source>
        <dbReference type="SAM" id="MobiDB-lite"/>
    </source>
</evidence>
<keyword evidence="3" id="KW-0812">Transmembrane</keyword>
<evidence type="ECO:0000313" key="4">
    <source>
        <dbReference type="EMBL" id="RCK56706.1"/>
    </source>
</evidence>
<dbReference type="InterPro" id="IPR053245">
    <property type="entry name" value="MitoProcess-Associated"/>
</dbReference>
<keyword evidence="3" id="KW-0472">Membrane</keyword>
<dbReference type="PROSITE" id="PS00626">
    <property type="entry name" value="RCC1_2"/>
    <property type="match status" value="1"/>
</dbReference>
<dbReference type="OrthoDB" id="10256179at2759"/>
<name>A0A367XSV0_9ASCO</name>
<sequence length="648" mass="73663">MILRVRRIPKVPCRITIPIRYKSSKDKYSSIEEFNKNKKTYNYGYNFDSLDKLDAKINPDHVSEKKRTEQRPYVDPESEKPMDINLLIENDPRLLKLKPGTAEYRDEMRKLHAEYHQKQQKQQKSHEFRQRMQGVIIGFLAFVGIISAHQILMNYDSIKNRLLMNYNYGDVKEPETKKKEVSTKSLNYMLEKLTKELSDEHLNQIQDSKEVTGVYVFGDDTKIPLRVPFFNNMIFKDVFVEKGHLVAITDKGKVYEWKKGWRDARLINLPASVDKVAPTDNYFYFLTNKGEVVYIPRNKSDKFVPLQRRNWFGLLKTQNHNELDVKNIKAIASGANHLLLLDKSGQVFVVNSSETPANRGQFGPIYSPFDKKDIPVNTPIDLTLLNNRIGRDGSGEKTLIPRTFSSIAAGKYFNLVADDEGNIWTWGENAAGQCGDLNTTQVKPIPRAVFAKSDLKRVLRNVLPLAKADLIQVKTIAAGDETSYAVINYLDKDILIAFGNGLNGQLGGSRYMQVCCWPEIAKSLINMTEFDESSNSIKPIGIKDISAGSKHLFITLDNVGQQKDVYAVGENILGQLGNGKRSKTCKPVKLPRLLEPEDKTDKLTIVQNLSDVNTKRLLLLDGWQISKNPVDQVIKAGDDASVIFYKKH</sequence>
<gene>
    <name evidence="4" type="primary">FMP25_0</name>
    <name evidence="4" type="ORF">Cantr_05253</name>
</gene>
<dbReference type="STRING" id="5486.A0A367XSV0"/>
<evidence type="ECO:0000313" key="5">
    <source>
        <dbReference type="Proteomes" id="UP000253472"/>
    </source>
</evidence>
<evidence type="ECO:0000256" key="3">
    <source>
        <dbReference type="SAM" id="Phobius"/>
    </source>
</evidence>
<reference evidence="4 5" key="1">
    <citation type="submission" date="2018-06" db="EMBL/GenBank/DDBJ databases">
        <title>Whole genome sequencing of Candida tropicalis (genome annotated by CSBL at Korea University).</title>
        <authorList>
            <person name="Ahn J."/>
        </authorList>
    </citation>
    <scope>NUCLEOTIDE SEQUENCE [LARGE SCALE GENOMIC DNA]</scope>
    <source>
        <strain evidence="4 5">ATCC 20962</strain>
    </source>
</reference>
<keyword evidence="5" id="KW-1185">Reference proteome</keyword>
<dbReference type="EMBL" id="QLNQ01000029">
    <property type="protein sequence ID" value="RCK56706.1"/>
    <property type="molecule type" value="Genomic_DNA"/>
</dbReference>
<proteinExistence type="predicted"/>
<dbReference type="PANTHER" id="PTHR47563:SF1">
    <property type="entry name" value="PROTEIN FMP25, MITOCHONDRIAL"/>
    <property type="match status" value="1"/>
</dbReference>
<dbReference type="PANTHER" id="PTHR47563">
    <property type="entry name" value="PROTEIN FMP25, MITOCHONDRIAL"/>
    <property type="match status" value="1"/>
</dbReference>
<feature type="transmembrane region" description="Helical" evidence="3">
    <location>
        <begin position="134"/>
        <end position="152"/>
    </location>
</feature>
<dbReference type="GO" id="GO:0034551">
    <property type="term" value="P:mitochondrial respiratory chain complex III assembly"/>
    <property type="evidence" value="ECO:0007669"/>
    <property type="project" value="TreeGrafter"/>
</dbReference>
<dbReference type="InterPro" id="IPR000408">
    <property type="entry name" value="Reg_chr_condens"/>
</dbReference>
<dbReference type="AlphaFoldDB" id="A0A367XSV0"/>
<organism evidence="4 5">
    <name type="scientific">Candida viswanathii</name>
    <dbReference type="NCBI Taxonomy" id="5486"/>
    <lineage>
        <taxon>Eukaryota</taxon>
        <taxon>Fungi</taxon>
        <taxon>Dikarya</taxon>
        <taxon>Ascomycota</taxon>
        <taxon>Saccharomycotina</taxon>
        <taxon>Pichiomycetes</taxon>
        <taxon>Debaryomycetaceae</taxon>
        <taxon>Candida/Lodderomyces clade</taxon>
        <taxon>Candida</taxon>
    </lineage>
</organism>